<reference evidence="1" key="1">
    <citation type="submission" date="2021-06" db="EMBL/GenBank/DDBJ databases">
        <authorList>
            <person name="Kallberg Y."/>
            <person name="Tangrot J."/>
            <person name="Rosling A."/>
        </authorList>
    </citation>
    <scope>NUCLEOTIDE SEQUENCE</scope>
    <source>
        <strain evidence="1">CL356</strain>
    </source>
</reference>
<feature type="non-terminal residue" evidence="1">
    <location>
        <position position="216"/>
    </location>
</feature>
<dbReference type="Proteomes" id="UP000789525">
    <property type="component" value="Unassembled WGS sequence"/>
</dbReference>
<evidence type="ECO:0000313" key="1">
    <source>
        <dbReference type="EMBL" id="CAG8770693.1"/>
    </source>
</evidence>
<dbReference type="EMBL" id="CAJVPT010064688">
    <property type="protein sequence ID" value="CAG8770693.1"/>
    <property type="molecule type" value="Genomic_DNA"/>
</dbReference>
<organism evidence="1 2">
    <name type="scientific">Acaulospora colombiana</name>
    <dbReference type="NCBI Taxonomy" id="27376"/>
    <lineage>
        <taxon>Eukaryota</taxon>
        <taxon>Fungi</taxon>
        <taxon>Fungi incertae sedis</taxon>
        <taxon>Mucoromycota</taxon>
        <taxon>Glomeromycotina</taxon>
        <taxon>Glomeromycetes</taxon>
        <taxon>Diversisporales</taxon>
        <taxon>Acaulosporaceae</taxon>
        <taxon>Acaulospora</taxon>
    </lineage>
</organism>
<name>A0ACA9QZY8_9GLOM</name>
<accession>A0ACA9QZY8</accession>
<proteinExistence type="predicted"/>
<keyword evidence="2" id="KW-1185">Reference proteome</keyword>
<gene>
    <name evidence="1" type="ORF">ACOLOM_LOCUS13768</name>
</gene>
<comment type="caution">
    <text evidence="1">The sequence shown here is derived from an EMBL/GenBank/DDBJ whole genome shotgun (WGS) entry which is preliminary data.</text>
</comment>
<sequence>MFNIVSFGSRYSSLWPTSQTYSAESVEQASKHVDTFSANFGGTELRSAIQFAFKGRTSAKSSSKDAIPTSVFVLTDGEAWDLDGVLHEISDAVKTAKDNKSLLRTFVLGVGNDVSTAMCEGIARAGKGTAVYVAEREKPDSKLMGLLRAARGGVIEDLAVEWGSGVNEKDSMETDDDFEVISKPSAPQTEAKLPPLNLFDDQSTSEAPKLGPTKAI</sequence>
<evidence type="ECO:0000313" key="2">
    <source>
        <dbReference type="Proteomes" id="UP000789525"/>
    </source>
</evidence>
<protein>
    <submittedName>
        <fullName evidence="1">16037_t:CDS:1</fullName>
    </submittedName>
</protein>